<keyword evidence="2" id="KW-1185">Reference proteome</keyword>
<dbReference type="GO" id="GO:0016787">
    <property type="term" value="F:hydrolase activity"/>
    <property type="evidence" value="ECO:0007669"/>
    <property type="project" value="UniProtKB-KW"/>
</dbReference>
<dbReference type="InterPro" id="IPR023198">
    <property type="entry name" value="PGP-like_dom2"/>
</dbReference>
<dbReference type="InterPro" id="IPR036412">
    <property type="entry name" value="HAD-like_sf"/>
</dbReference>
<keyword evidence="1" id="KW-0378">Hydrolase</keyword>
<dbReference type="SFLD" id="SFLDG01129">
    <property type="entry name" value="C1.5:_HAD__Beta-PGM__Phosphata"/>
    <property type="match status" value="1"/>
</dbReference>
<evidence type="ECO:0000313" key="2">
    <source>
        <dbReference type="Proteomes" id="UP001499841"/>
    </source>
</evidence>
<dbReference type="InterPro" id="IPR006439">
    <property type="entry name" value="HAD-SF_hydro_IA"/>
</dbReference>
<dbReference type="EMBL" id="BAABBA010000003">
    <property type="protein sequence ID" value="GAA4286442.1"/>
    <property type="molecule type" value="Genomic_DNA"/>
</dbReference>
<name>A0ABP8ER34_9MICO</name>
<dbReference type="Proteomes" id="UP001499841">
    <property type="component" value="Unassembled WGS sequence"/>
</dbReference>
<gene>
    <name evidence="1" type="ORF">GCM10022262_08010</name>
</gene>
<dbReference type="PANTHER" id="PTHR18901:SF38">
    <property type="entry name" value="PSEUDOURIDINE-5'-PHOSPHATASE"/>
    <property type="match status" value="1"/>
</dbReference>
<dbReference type="Gene3D" id="3.40.50.1000">
    <property type="entry name" value="HAD superfamily/HAD-like"/>
    <property type="match status" value="1"/>
</dbReference>
<dbReference type="SFLD" id="SFLDS00003">
    <property type="entry name" value="Haloacid_Dehalogenase"/>
    <property type="match status" value="1"/>
</dbReference>
<dbReference type="InterPro" id="IPR023214">
    <property type="entry name" value="HAD_sf"/>
</dbReference>
<dbReference type="Gene3D" id="1.10.150.240">
    <property type="entry name" value="Putative phosphatase, domain 2"/>
    <property type="match status" value="1"/>
</dbReference>
<dbReference type="CDD" id="cd07505">
    <property type="entry name" value="HAD_BPGM-like"/>
    <property type="match status" value="1"/>
</dbReference>
<evidence type="ECO:0000313" key="1">
    <source>
        <dbReference type="EMBL" id="GAA4286442.1"/>
    </source>
</evidence>
<dbReference type="SUPFAM" id="SSF56784">
    <property type="entry name" value="HAD-like"/>
    <property type="match status" value="1"/>
</dbReference>
<sequence length="233" mass="24567">MRQLPDAVLWDMDGTLVDTEPYWMAAETAVVSRHGGTWTQEQGLQLVGNDLITSARIIQEQTGIGGAPEDLVEEILAGVVARVRENGAPWRPGALELLGELRAAGVPCALVTMSYESFAGAVVEAAPAGTFQAVVTGDQVSRGKPHPEAYLTAAERLGVDVTRCVAIEDSTVGVTAALASGARTIAVPLMVEVAAQDRLSRLRSLEGADLDLLARILDGEVVDELATAARARR</sequence>
<comment type="caution">
    <text evidence="1">The sequence shown here is derived from an EMBL/GenBank/DDBJ whole genome shotgun (WGS) entry which is preliminary data.</text>
</comment>
<dbReference type="RefSeq" id="WP_345038264.1">
    <property type="nucleotide sequence ID" value="NZ_BAABBA010000003.1"/>
</dbReference>
<dbReference type="Pfam" id="PF00702">
    <property type="entry name" value="Hydrolase"/>
    <property type="match status" value="1"/>
</dbReference>
<dbReference type="PANTHER" id="PTHR18901">
    <property type="entry name" value="2-DEOXYGLUCOSE-6-PHOSPHATE PHOSPHATASE 2"/>
    <property type="match status" value="1"/>
</dbReference>
<organism evidence="1 2">
    <name type="scientific">Georgenia daeguensis</name>
    <dbReference type="NCBI Taxonomy" id="908355"/>
    <lineage>
        <taxon>Bacteria</taxon>
        <taxon>Bacillati</taxon>
        <taxon>Actinomycetota</taxon>
        <taxon>Actinomycetes</taxon>
        <taxon>Micrococcales</taxon>
        <taxon>Bogoriellaceae</taxon>
        <taxon>Georgenia</taxon>
    </lineage>
</organism>
<proteinExistence type="predicted"/>
<protein>
    <submittedName>
        <fullName evidence="1">HAD family hydrolase</fullName>
    </submittedName>
</protein>
<dbReference type="NCBIfam" id="TIGR01509">
    <property type="entry name" value="HAD-SF-IA-v3"/>
    <property type="match status" value="1"/>
</dbReference>
<reference evidence="2" key="1">
    <citation type="journal article" date="2019" name="Int. J. Syst. Evol. Microbiol.">
        <title>The Global Catalogue of Microorganisms (GCM) 10K type strain sequencing project: providing services to taxonomists for standard genome sequencing and annotation.</title>
        <authorList>
            <consortium name="The Broad Institute Genomics Platform"/>
            <consortium name="The Broad Institute Genome Sequencing Center for Infectious Disease"/>
            <person name="Wu L."/>
            <person name="Ma J."/>
        </authorList>
    </citation>
    <scope>NUCLEOTIDE SEQUENCE [LARGE SCALE GENOMIC DNA]</scope>
    <source>
        <strain evidence="2">JCM 17459</strain>
    </source>
</reference>
<dbReference type="PRINTS" id="PR00413">
    <property type="entry name" value="HADHALOGNASE"/>
</dbReference>
<accession>A0ABP8ER34</accession>